<sequence>MTRVQITGFTVSENGERAPFHLVIGEPQAYPEEDRRAGLWGASLECTLTPPDFDVVSEWPDHTVAVAIQIVLERLEDERMTLEDDEGMAITLPTPESIFPKFVD</sequence>
<dbReference type="EMBL" id="JACHXA010000008">
    <property type="protein sequence ID" value="MBB3066472.1"/>
    <property type="molecule type" value="Genomic_DNA"/>
</dbReference>
<accession>A0A839SVH1</accession>
<protein>
    <submittedName>
        <fullName evidence="1">Uncharacterized protein</fullName>
    </submittedName>
</protein>
<organism evidence="1 2">
    <name type="scientific">Limibacillus halophilus</name>
    <dbReference type="NCBI Taxonomy" id="1579333"/>
    <lineage>
        <taxon>Bacteria</taxon>
        <taxon>Pseudomonadati</taxon>
        <taxon>Pseudomonadota</taxon>
        <taxon>Alphaproteobacteria</taxon>
        <taxon>Rhodospirillales</taxon>
        <taxon>Rhodovibrionaceae</taxon>
        <taxon>Limibacillus</taxon>
    </lineage>
</organism>
<dbReference type="RefSeq" id="WP_183417283.1">
    <property type="nucleotide sequence ID" value="NZ_JACHXA010000008.1"/>
</dbReference>
<proteinExistence type="predicted"/>
<comment type="caution">
    <text evidence="1">The sequence shown here is derived from an EMBL/GenBank/DDBJ whole genome shotgun (WGS) entry which is preliminary data.</text>
</comment>
<name>A0A839SVH1_9PROT</name>
<evidence type="ECO:0000313" key="2">
    <source>
        <dbReference type="Proteomes" id="UP000581135"/>
    </source>
</evidence>
<keyword evidence="2" id="KW-1185">Reference proteome</keyword>
<dbReference type="AlphaFoldDB" id="A0A839SVH1"/>
<dbReference type="Proteomes" id="UP000581135">
    <property type="component" value="Unassembled WGS sequence"/>
</dbReference>
<evidence type="ECO:0000313" key="1">
    <source>
        <dbReference type="EMBL" id="MBB3066472.1"/>
    </source>
</evidence>
<gene>
    <name evidence="1" type="ORF">FHR98_002778</name>
</gene>
<reference evidence="1 2" key="1">
    <citation type="submission" date="2020-08" db="EMBL/GenBank/DDBJ databases">
        <title>Genomic Encyclopedia of Type Strains, Phase III (KMG-III): the genomes of soil and plant-associated and newly described type strains.</title>
        <authorList>
            <person name="Whitman W."/>
        </authorList>
    </citation>
    <scope>NUCLEOTIDE SEQUENCE [LARGE SCALE GENOMIC DNA]</scope>
    <source>
        <strain evidence="1 2">CECT 8803</strain>
    </source>
</reference>